<dbReference type="PANTHER" id="PTHR30292">
    <property type="entry name" value="UNCHARACTERIZED PROTEIN YBGL-RELATED"/>
    <property type="match status" value="1"/>
</dbReference>
<keyword evidence="3" id="KW-1185">Reference proteome</keyword>
<dbReference type="InterPro" id="IPR011330">
    <property type="entry name" value="Glyco_hydro/deAcase_b/a-brl"/>
</dbReference>
<evidence type="ECO:0000313" key="2">
    <source>
        <dbReference type="EMBL" id="QBM29452.1"/>
    </source>
</evidence>
<dbReference type="GO" id="GO:0017168">
    <property type="term" value="F:5-oxoprolinase (ATP-hydrolyzing) activity"/>
    <property type="evidence" value="ECO:0007669"/>
    <property type="project" value="UniProtKB-UniRule"/>
</dbReference>
<dbReference type="NCBIfam" id="NF003816">
    <property type="entry name" value="PRK05406.1-5"/>
    <property type="match status" value="1"/>
</dbReference>
<comment type="subunit">
    <text evidence="1">Forms a complex composed of PxpA, PxpB and PxpC.</text>
</comment>
<comment type="function">
    <text evidence="1">Catalyzes the cleavage of 5-oxoproline to form L-glutamate coupled to the hydrolysis of ATP to ADP and inorganic phosphate.</text>
</comment>
<dbReference type="Pfam" id="PF03746">
    <property type="entry name" value="LamB_YcsF"/>
    <property type="match status" value="1"/>
</dbReference>
<dbReference type="NCBIfam" id="NF003814">
    <property type="entry name" value="PRK05406.1-3"/>
    <property type="match status" value="1"/>
</dbReference>
<dbReference type="Gene3D" id="3.20.20.370">
    <property type="entry name" value="Glycoside hydrolase/deacetylase"/>
    <property type="match status" value="1"/>
</dbReference>
<dbReference type="InterPro" id="IPR005501">
    <property type="entry name" value="LamB/YcsF/PxpA-like"/>
</dbReference>
<comment type="catalytic activity">
    <reaction evidence="1">
        <text>5-oxo-L-proline + ATP + 2 H2O = L-glutamate + ADP + phosphate + H(+)</text>
        <dbReference type="Rhea" id="RHEA:10348"/>
        <dbReference type="ChEBI" id="CHEBI:15377"/>
        <dbReference type="ChEBI" id="CHEBI:15378"/>
        <dbReference type="ChEBI" id="CHEBI:29985"/>
        <dbReference type="ChEBI" id="CHEBI:30616"/>
        <dbReference type="ChEBI" id="CHEBI:43474"/>
        <dbReference type="ChEBI" id="CHEBI:58402"/>
        <dbReference type="ChEBI" id="CHEBI:456216"/>
        <dbReference type="EC" id="3.5.2.9"/>
    </reaction>
</comment>
<dbReference type="AlphaFoldDB" id="A0A4P6WZ29"/>
<dbReference type="HAMAP" id="MF_00691">
    <property type="entry name" value="PxpA"/>
    <property type="match status" value="1"/>
</dbReference>
<sequence>MSPINLNADLGESFGAWTMGSDAELLQVIHSANIACGFHAGDPVVMRETVRLAIANGVSLGAHPAFPDLQGFGRRVMQLSPRELEAAILYQVGALQAMASAEGGRVTHVKPHGALNNMACADEAMAATVARAVKALDPQLILLAPALSALERAGEAAGLRVAREVFADRTYQADGQLTPRSQPGSVLHDAQDCVRHVQHMLEAGGIVTADGQHLPTPIHSICVHGDGPGAVAAARAIRTALEAAGHCLAGLPALV</sequence>
<dbReference type="EC" id="3.5.2.9" evidence="1"/>
<dbReference type="CDD" id="cd10787">
    <property type="entry name" value="LamB_YcsF_like"/>
    <property type="match status" value="1"/>
</dbReference>
<keyword evidence="1" id="KW-0547">Nucleotide-binding</keyword>
<dbReference type="GO" id="GO:0005975">
    <property type="term" value="P:carbohydrate metabolic process"/>
    <property type="evidence" value="ECO:0007669"/>
    <property type="project" value="InterPro"/>
</dbReference>
<dbReference type="EMBL" id="CP037867">
    <property type="protein sequence ID" value="QBM29452.1"/>
    <property type="molecule type" value="Genomic_DNA"/>
</dbReference>
<dbReference type="PANTHER" id="PTHR30292:SF0">
    <property type="entry name" value="5-OXOPROLINASE SUBUNIT A"/>
    <property type="match status" value="1"/>
</dbReference>
<keyword evidence="1" id="KW-0067">ATP-binding</keyword>
<gene>
    <name evidence="1" type="primary">pxpA</name>
    <name evidence="2" type="ORF">HPF_17290</name>
</gene>
<proteinExistence type="inferred from homology"/>
<organism evidence="2 3">
    <name type="scientific">Hydrogenophaga pseudoflava</name>
    <name type="common">Pseudomonas carboxydoflava</name>
    <dbReference type="NCBI Taxonomy" id="47421"/>
    <lineage>
        <taxon>Bacteria</taxon>
        <taxon>Pseudomonadati</taxon>
        <taxon>Pseudomonadota</taxon>
        <taxon>Betaproteobacteria</taxon>
        <taxon>Burkholderiales</taxon>
        <taxon>Comamonadaceae</taxon>
        <taxon>Hydrogenophaga</taxon>
    </lineage>
</organism>
<evidence type="ECO:0000313" key="3">
    <source>
        <dbReference type="Proteomes" id="UP000293912"/>
    </source>
</evidence>
<dbReference type="Proteomes" id="UP000293912">
    <property type="component" value="Chromosome"/>
</dbReference>
<name>A0A4P6WZ29_HYDPS</name>
<dbReference type="KEGG" id="hpse:HPF_17290"/>
<dbReference type="RefSeq" id="WP_133157331.1">
    <property type="nucleotide sequence ID" value="NZ_CP037867.1"/>
</dbReference>
<protein>
    <recommendedName>
        <fullName evidence="1">5-oxoprolinase subunit A</fullName>
        <shortName evidence="1">5-OPase subunit A</shortName>
        <ecNumber evidence="1">3.5.2.9</ecNumber>
    </recommendedName>
    <alternativeName>
        <fullName evidence="1">5-oxoprolinase (ATP-hydrolyzing) subunit A</fullName>
    </alternativeName>
</protein>
<accession>A0A4P6WZ29</accession>
<dbReference type="GO" id="GO:0005524">
    <property type="term" value="F:ATP binding"/>
    <property type="evidence" value="ECO:0007669"/>
    <property type="project" value="UniProtKB-UniRule"/>
</dbReference>
<evidence type="ECO:0000256" key="1">
    <source>
        <dbReference type="HAMAP-Rule" id="MF_00691"/>
    </source>
</evidence>
<dbReference type="SUPFAM" id="SSF88713">
    <property type="entry name" value="Glycoside hydrolase/deacetylase"/>
    <property type="match status" value="1"/>
</dbReference>
<reference evidence="2 3" key="1">
    <citation type="submission" date="2019-03" db="EMBL/GenBank/DDBJ databases">
        <authorList>
            <person name="Sebastian G."/>
            <person name="Baumann P."/>
            <person name="Ruckert C."/>
            <person name="Kalinowski J."/>
            <person name="Nebel B."/>
            <person name="Takors R."/>
            <person name="Blombach B."/>
        </authorList>
    </citation>
    <scope>NUCLEOTIDE SEQUENCE [LARGE SCALE GENOMIC DNA]</scope>
    <source>
        <strain evidence="2 3">DSM 1084</strain>
    </source>
</reference>
<keyword evidence="1" id="KW-0378">Hydrolase</keyword>
<comment type="similarity">
    <text evidence="1">Belongs to the LamB/PxpA family.</text>
</comment>